<dbReference type="Gene3D" id="3.60.21.10">
    <property type="match status" value="1"/>
</dbReference>
<name>A0A451A0J8_9GAMM</name>
<dbReference type="AlphaFoldDB" id="A0A451A0J8"/>
<dbReference type="EMBL" id="CAADGD010000005">
    <property type="protein sequence ID" value="VFK68681.1"/>
    <property type="molecule type" value="Genomic_DNA"/>
</dbReference>
<protein>
    <submittedName>
        <fullName evidence="2">Calcineurin-like phosphoesterase</fullName>
    </submittedName>
</protein>
<dbReference type="GO" id="GO:0016787">
    <property type="term" value="F:hydrolase activity"/>
    <property type="evidence" value="ECO:0007669"/>
    <property type="project" value="InterPro"/>
</dbReference>
<dbReference type="InterPro" id="IPR004843">
    <property type="entry name" value="Calcineurin-like_PHP"/>
</dbReference>
<dbReference type="InterPro" id="IPR029052">
    <property type="entry name" value="Metallo-depent_PP-like"/>
</dbReference>
<organism evidence="2">
    <name type="scientific">Candidatus Kentrum sp. UNK</name>
    <dbReference type="NCBI Taxonomy" id="2126344"/>
    <lineage>
        <taxon>Bacteria</taxon>
        <taxon>Pseudomonadati</taxon>
        <taxon>Pseudomonadota</taxon>
        <taxon>Gammaproteobacteria</taxon>
        <taxon>Candidatus Kentrum</taxon>
    </lineage>
</organism>
<dbReference type="PANTHER" id="PTHR31302">
    <property type="entry name" value="TRANSMEMBRANE PROTEIN WITH METALLOPHOSPHOESTERASE DOMAIN-RELATED"/>
    <property type="match status" value="1"/>
</dbReference>
<sequence>MTLSPANSDRPRSGNGNTLRWLHLSDFHTGRDDHGQLQLFSSLLKHIDQRIEKQGKPDLVFITGDIADRARSEQYDTFAEEFLLPLAERVGEKTILLVPGNHDMDHIERKSVIREGIRRESPEFFDPTPCGLSERELIFPRFAAYREPTQLLDKDDWLASEAGCLLGTFDLNGLSVGILGLHSLEWLHPNDREPTKSLLGKT</sequence>
<accession>A0A451A0J8</accession>
<dbReference type="InterPro" id="IPR051158">
    <property type="entry name" value="Metallophosphoesterase_sf"/>
</dbReference>
<evidence type="ECO:0000313" key="3">
    <source>
        <dbReference type="EMBL" id="VFK68681.1"/>
    </source>
</evidence>
<evidence type="ECO:0000259" key="1">
    <source>
        <dbReference type="Pfam" id="PF00149"/>
    </source>
</evidence>
<dbReference type="Pfam" id="PF00149">
    <property type="entry name" value="Metallophos"/>
    <property type="match status" value="1"/>
</dbReference>
<feature type="domain" description="Calcineurin-like phosphoesterase" evidence="1">
    <location>
        <begin position="20"/>
        <end position="117"/>
    </location>
</feature>
<dbReference type="EMBL" id="CAADFZ010000007">
    <property type="protein sequence ID" value="VFK59537.1"/>
    <property type="molecule type" value="Genomic_DNA"/>
</dbReference>
<evidence type="ECO:0000313" key="2">
    <source>
        <dbReference type="EMBL" id="VFK59537.1"/>
    </source>
</evidence>
<reference evidence="2" key="1">
    <citation type="submission" date="2019-02" db="EMBL/GenBank/DDBJ databases">
        <authorList>
            <person name="Gruber-Vodicka R. H."/>
            <person name="Seah K. B. B."/>
        </authorList>
    </citation>
    <scope>NUCLEOTIDE SEQUENCE</scope>
    <source>
        <strain evidence="3">BECK_BY19</strain>
        <strain evidence="2">BECK_BY8</strain>
    </source>
</reference>
<proteinExistence type="predicted"/>
<dbReference type="PANTHER" id="PTHR31302:SF0">
    <property type="entry name" value="TRANSMEMBRANE PROTEIN WITH METALLOPHOSPHOESTERASE DOMAIN"/>
    <property type="match status" value="1"/>
</dbReference>
<gene>
    <name evidence="2" type="ORF">BECKUNK1418G_GA0071005_100751</name>
    <name evidence="3" type="ORF">BECKUNK1418H_GA0071006_10051</name>
</gene>
<dbReference type="SUPFAM" id="SSF56300">
    <property type="entry name" value="Metallo-dependent phosphatases"/>
    <property type="match status" value="1"/>
</dbReference>